<dbReference type="EMBL" id="JAHQZT010000008">
    <property type="protein sequence ID" value="MBV0933249.1"/>
    <property type="molecule type" value="Genomic_DNA"/>
</dbReference>
<feature type="domain" description="PepSY" evidence="2">
    <location>
        <begin position="44"/>
        <end position="94"/>
    </location>
</feature>
<protein>
    <submittedName>
        <fullName evidence="3">PepSY domain-containing protein</fullName>
    </submittedName>
</protein>
<reference evidence="3 4" key="1">
    <citation type="submission" date="2021-06" db="EMBL/GenBank/DDBJ databases">
        <title>Bacterium isolated from marine sediment.</title>
        <authorList>
            <person name="Zhu K.-L."/>
            <person name="Du Z.-J."/>
            <person name="Liang Q.-Y."/>
        </authorList>
    </citation>
    <scope>NUCLEOTIDE SEQUENCE [LARGE SCALE GENOMIC DNA]</scope>
    <source>
        <strain evidence="3 4">A346</strain>
    </source>
</reference>
<proteinExistence type="predicted"/>
<keyword evidence="1" id="KW-0732">Signal</keyword>
<evidence type="ECO:0000259" key="2">
    <source>
        <dbReference type="Pfam" id="PF03413"/>
    </source>
</evidence>
<comment type="caution">
    <text evidence="3">The sequence shown here is derived from an EMBL/GenBank/DDBJ whole genome shotgun (WGS) entry which is preliminary data.</text>
</comment>
<keyword evidence="4" id="KW-1185">Reference proteome</keyword>
<dbReference type="Proteomes" id="UP000755551">
    <property type="component" value="Unassembled WGS sequence"/>
</dbReference>
<name>A0ABS6MAD4_9GAMM</name>
<gene>
    <name evidence="3" type="ORF">KTN04_07860</name>
</gene>
<feature type="chain" id="PRO_5047369547" evidence="1">
    <location>
        <begin position="27"/>
        <end position="104"/>
    </location>
</feature>
<dbReference type="InterPro" id="IPR025711">
    <property type="entry name" value="PepSY"/>
</dbReference>
<evidence type="ECO:0000313" key="3">
    <source>
        <dbReference type="EMBL" id="MBV0933249.1"/>
    </source>
</evidence>
<sequence length="104" mass="11161">MNKDTTRFRRSRAAALLLAVALPAGAEVEPAEEAAPASRPVNLLEASQLARDTLGGAIIKAELTRHDGRDAYRVRLLDQGRVRDVLVDAATGRMLSPLQAESAE</sequence>
<evidence type="ECO:0000256" key="1">
    <source>
        <dbReference type="SAM" id="SignalP"/>
    </source>
</evidence>
<accession>A0ABS6MAD4</accession>
<feature type="signal peptide" evidence="1">
    <location>
        <begin position="1"/>
        <end position="26"/>
    </location>
</feature>
<evidence type="ECO:0000313" key="4">
    <source>
        <dbReference type="Proteomes" id="UP000755551"/>
    </source>
</evidence>
<organism evidence="3 4">
    <name type="scientific">Marinobacterium weihaiense</name>
    <dbReference type="NCBI Taxonomy" id="2851016"/>
    <lineage>
        <taxon>Bacteria</taxon>
        <taxon>Pseudomonadati</taxon>
        <taxon>Pseudomonadota</taxon>
        <taxon>Gammaproteobacteria</taxon>
        <taxon>Oceanospirillales</taxon>
        <taxon>Oceanospirillaceae</taxon>
        <taxon>Marinobacterium</taxon>
    </lineage>
</organism>
<dbReference type="RefSeq" id="WP_217334674.1">
    <property type="nucleotide sequence ID" value="NZ_JAHQZT010000008.1"/>
</dbReference>
<dbReference type="Pfam" id="PF03413">
    <property type="entry name" value="PepSY"/>
    <property type="match status" value="1"/>
</dbReference>